<dbReference type="AlphaFoldDB" id="A0A0A9DQN2"/>
<proteinExistence type="predicted"/>
<accession>A0A0A9DQN2</accession>
<reference evidence="1" key="2">
    <citation type="journal article" date="2015" name="Data Brief">
        <title>Shoot transcriptome of the giant reed, Arundo donax.</title>
        <authorList>
            <person name="Barrero R.A."/>
            <person name="Guerrero F.D."/>
            <person name="Moolhuijzen P."/>
            <person name="Goolsby J.A."/>
            <person name="Tidwell J."/>
            <person name="Bellgard S.E."/>
            <person name="Bellgard M.I."/>
        </authorList>
    </citation>
    <scope>NUCLEOTIDE SEQUENCE</scope>
    <source>
        <tissue evidence="1">Shoot tissue taken approximately 20 cm above the soil surface</tissue>
    </source>
</reference>
<name>A0A0A9DQN2_ARUDO</name>
<reference evidence="1" key="1">
    <citation type="submission" date="2014-09" db="EMBL/GenBank/DDBJ databases">
        <authorList>
            <person name="Magalhaes I.L.F."/>
            <person name="Oliveira U."/>
            <person name="Santos F.R."/>
            <person name="Vidigal T.H.D.A."/>
            <person name="Brescovit A.D."/>
            <person name="Santos A.J."/>
        </authorList>
    </citation>
    <scope>NUCLEOTIDE SEQUENCE</scope>
    <source>
        <tissue evidence="1">Shoot tissue taken approximately 20 cm above the soil surface</tissue>
    </source>
</reference>
<organism evidence="1">
    <name type="scientific">Arundo donax</name>
    <name type="common">Giant reed</name>
    <name type="synonym">Donax arundinaceus</name>
    <dbReference type="NCBI Taxonomy" id="35708"/>
    <lineage>
        <taxon>Eukaryota</taxon>
        <taxon>Viridiplantae</taxon>
        <taxon>Streptophyta</taxon>
        <taxon>Embryophyta</taxon>
        <taxon>Tracheophyta</taxon>
        <taxon>Spermatophyta</taxon>
        <taxon>Magnoliopsida</taxon>
        <taxon>Liliopsida</taxon>
        <taxon>Poales</taxon>
        <taxon>Poaceae</taxon>
        <taxon>PACMAD clade</taxon>
        <taxon>Arundinoideae</taxon>
        <taxon>Arundineae</taxon>
        <taxon>Arundo</taxon>
    </lineage>
</organism>
<dbReference type="EMBL" id="GBRH01211838">
    <property type="protein sequence ID" value="JAD86057.1"/>
    <property type="molecule type" value="Transcribed_RNA"/>
</dbReference>
<evidence type="ECO:0000313" key="1">
    <source>
        <dbReference type="EMBL" id="JAD86057.1"/>
    </source>
</evidence>
<sequence length="77" mass="8509">MLWLCSTLKNDWFPIYFARPQVGFLLPCLLLLAPSFSLPALGAESGGAGSTLQHCKDLTEHNHCIILSRSLSFFLLS</sequence>
<protein>
    <submittedName>
        <fullName evidence="1">Uncharacterized protein</fullName>
    </submittedName>
</protein>